<accession>A0A1B6D332</accession>
<feature type="compositionally biased region" description="Polar residues" evidence="1">
    <location>
        <begin position="1353"/>
        <end position="1363"/>
    </location>
</feature>
<feature type="compositionally biased region" description="Low complexity" evidence="1">
    <location>
        <begin position="291"/>
        <end position="307"/>
    </location>
</feature>
<evidence type="ECO:0000313" key="2">
    <source>
        <dbReference type="EMBL" id="JAS20043.1"/>
    </source>
</evidence>
<sequence length="1632" mass="169551">GKGYPRNGKNAISSKKSGGYESNGSPSRNVSDKNKNSGSSDDSINEDYLIDGAGSDIGTTESTSRTLEYQITTAQPYSSNRKSGPNINGDQTSSVSTGFEEETSGSKPTNFGVNGYQNSNVRPSNTAYTQGGLETNNGNYKGDGYPSGISGISGQFEYTKTDTTNFDKENNLRNTQIGGSNNISPLTGVSSNDMASSINQFSANNLPSPIYGVPNGDGRGMNYNSQASFGNSGSSAIINNNGRINMFQGTAGNTSPSQTYGPSIPEGFSSYRGLMQDYRGTQGPTSPESRFSSQGAFTGSSSSSSASPGLLGNGVGPDIPYGTPGMNGVFENNGSPLPGTTGPSLPGTTGPSLTGNRGPYQPGTTGPSLPGATGPNQPGTTGPLPGTNGPYQPGTTGPYQPATGPAVPGTTGPSLAGNTGSSLPGTTGPNQPGTTGPLPGPNGPYQPGTTGPYQPRITGPYQPGTTDSSLPGTTSPSLPGATGPSGTTESFFPEINASPRTSYGVPSYTGIPETNKGLTSTNGVSGYTGSQGSDSSSLSNSQSFYGTTGSSGNRNRGGPSPYYGATSVGINGAQSMYYGSSGTPGTVGMFGSISGISTSLGTEESLSNNERPSLYPNNSYNSVQYGSNSVSAIPYSPSGTNNNYPIAYSGQSSSQSLEETKSRVEGENVNIQPMFVSNSASGLVGNTQGPLNAFGSIEGTSSFDGSPQSKIGYPDKGAQSRMPEFIRLFENNETPGQSGGGASTIYGRQDIIESLNRMLYGPGSPEYNDRPDLLGKINNQPFNANNSPSSNNGYASAGTSLLYGSSGSYAGLGSNEISSMTYAPGMVIGYGYNGAASATSNTAGGSRGFSVNSNSLGYDGRSENNKLVSDVSSNNVPYSGSNPGGQNELVSAPYNNNNPLTMYGMPRNIGGYVDTTKQTTPNGEFPRFYTQFENNGASVSYNGAKTSEEPFGNNNALLMSSEKQFENSGSPGSSIIQRTADISSNNLNPSAPYSESFKFSGQFTTSDSSSGPFGIPTPSNIASSNLRPSAPYSESSRFHGQFNNNESPGPYTVRPDAGIPDRRSSFSSNGESTRFSGQFGQLGSVSTPRPIDTASSSLSPSGSYSESGQFERDANPSRPYSASRLSDVMSSLSPSGPYSESSRFSGQYENNYGPPGINSLGSDELTSGSINPSSTYSGYSYRQFENTVNPTGPYNTPGTPGGDPFAGMSSSVSFSGSSSSAESYGGLSPIAGQPNNGNLRDPTFTPKTDGVFSGYTGPSASYSESSRSFQQENNLGSSGSYSTPSPTEVTSNYKNPLQPYQTESPEQIKNNGNLIERYGPPNIDRITGNNQPEYNNPFGGTINQIESTSVTSNNLMQQSNGSPRSVEGYANNNGQSRSYNSRTFTENLQDQRSYNSPIVGFGSSSSSIDGTMPSKGFESSGSSSMYFTSGFTGAKDRGYSETQNTAYNGVQDTGYSEAQNTAYNGAQDAGFNGRQDVRYNIAQRNEGYRSGQLSMAGESGRVNPFLNPRTSFSTQNGDESGLAFYGKSCCPTAFNGEKSIEGTASYNTQNSSGGIVTNGYPSETKNSSEFSSSFGYPLATRDKSVNANSEAENIIMNYILASLQGQPSTNNSKQNNQSLPGSTGIIDGSYIY</sequence>
<feature type="compositionally biased region" description="Low complexity" evidence="1">
    <location>
        <begin position="1130"/>
        <end position="1145"/>
    </location>
</feature>
<feature type="compositionally biased region" description="Polar residues" evidence="1">
    <location>
        <begin position="57"/>
        <end position="97"/>
    </location>
</feature>
<feature type="compositionally biased region" description="Low complexity" evidence="1">
    <location>
        <begin position="1276"/>
        <end position="1287"/>
    </location>
</feature>
<feature type="compositionally biased region" description="Polar residues" evidence="1">
    <location>
        <begin position="1288"/>
        <end position="1307"/>
    </location>
</feature>
<feature type="compositionally biased region" description="Low complexity" evidence="1">
    <location>
        <begin position="1095"/>
        <end position="1107"/>
    </location>
</feature>
<feature type="region of interest" description="Disordered" evidence="1">
    <location>
        <begin position="1001"/>
        <end position="1171"/>
    </location>
</feature>
<proteinExistence type="predicted"/>
<feature type="compositionally biased region" description="Low complexity" evidence="1">
    <location>
        <begin position="525"/>
        <end position="558"/>
    </location>
</feature>
<feature type="compositionally biased region" description="Polar residues" evidence="1">
    <location>
        <begin position="1001"/>
        <end position="1035"/>
    </location>
</feature>
<feature type="compositionally biased region" description="Polar residues" evidence="1">
    <location>
        <begin position="1159"/>
        <end position="1171"/>
    </location>
</feature>
<reference evidence="2" key="1">
    <citation type="submission" date="2015-12" db="EMBL/GenBank/DDBJ databases">
        <title>De novo transcriptome assembly of four potential Pierce s Disease insect vectors from Arizona vineyards.</title>
        <authorList>
            <person name="Tassone E.E."/>
        </authorList>
    </citation>
    <scope>NUCLEOTIDE SEQUENCE</scope>
</reference>
<feature type="region of interest" description="Disordered" evidence="1">
    <location>
        <begin position="1"/>
        <end position="116"/>
    </location>
</feature>
<protein>
    <submittedName>
        <fullName evidence="2">Uncharacterized protein</fullName>
    </submittedName>
</protein>
<feature type="compositionally biased region" description="Low complexity" evidence="1">
    <location>
        <begin position="1207"/>
        <end position="1228"/>
    </location>
</feature>
<feature type="compositionally biased region" description="Low complexity" evidence="1">
    <location>
        <begin position="423"/>
        <end position="437"/>
    </location>
</feature>
<feature type="compositionally biased region" description="Low complexity" evidence="1">
    <location>
        <begin position="463"/>
        <end position="480"/>
    </location>
</feature>
<dbReference type="EMBL" id="GEDC01017255">
    <property type="protein sequence ID" value="JAS20043.1"/>
    <property type="molecule type" value="Transcribed_RNA"/>
</dbReference>
<feature type="compositionally biased region" description="Low complexity" evidence="1">
    <location>
        <begin position="1187"/>
        <end position="1198"/>
    </location>
</feature>
<evidence type="ECO:0000256" key="1">
    <source>
        <dbReference type="SAM" id="MobiDB-lite"/>
    </source>
</evidence>
<feature type="region of interest" description="Disordered" evidence="1">
    <location>
        <begin position="247"/>
        <end position="560"/>
    </location>
</feature>
<name>A0A1B6D332_9HEMI</name>
<feature type="region of interest" description="Disordered" evidence="1">
    <location>
        <begin position="1353"/>
        <end position="1423"/>
    </location>
</feature>
<feature type="compositionally biased region" description="Polar residues" evidence="1">
    <location>
        <begin position="1065"/>
        <end position="1087"/>
    </location>
</feature>
<feature type="compositionally biased region" description="Polar residues" evidence="1">
    <location>
        <begin position="247"/>
        <end position="261"/>
    </location>
</feature>
<feature type="non-terminal residue" evidence="2">
    <location>
        <position position="1"/>
    </location>
</feature>
<feature type="compositionally biased region" description="Polar residues" evidence="1">
    <location>
        <begin position="1256"/>
        <end position="1275"/>
    </location>
</feature>
<feature type="compositionally biased region" description="Low complexity" evidence="1">
    <location>
        <begin position="1414"/>
        <end position="1423"/>
    </location>
</feature>
<feature type="region of interest" description="Disordered" evidence="1">
    <location>
        <begin position="1187"/>
        <end position="1307"/>
    </location>
</feature>
<feature type="compositionally biased region" description="Polar residues" evidence="1">
    <location>
        <begin position="411"/>
        <end position="422"/>
    </location>
</feature>
<feature type="compositionally biased region" description="Low complexity" evidence="1">
    <location>
        <begin position="334"/>
        <end position="355"/>
    </location>
</feature>
<organism evidence="2">
    <name type="scientific">Clastoptera arizonana</name>
    <name type="common">Arizona spittle bug</name>
    <dbReference type="NCBI Taxonomy" id="38151"/>
    <lineage>
        <taxon>Eukaryota</taxon>
        <taxon>Metazoa</taxon>
        <taxon>Ecdysozoa</taxon>
        <taxon>Arthropoda</taxon>
        <taxon>Hexapoda</taxon>
        <taxon>Insecta</taxon>
        <taxon>Pterygota</taxon>
        <taxon>Neoptera</taxon>
        <taxon>Paraneoptera</taxon>
        <taxon>Hemiptera</taxon>
        <taxon>Auchenorrhyncha</taxon>
        <taxon>Cercopoidea</taxon>
        <taxon>Clastopteridae</taxon>
        <taxon>Clastoptera</taxon>
    </lineage>
</organism>
<feature type="compositionally biased region" description="Low complexity" evidence="1">
    <location>
        <begin position="370"/>
        <end position="390"/>
    </location>
</feature>
<feature type="compositionally biased region" description="Polar residues" evidence="1">
    <location>
        <begin position="1370"/>
        <end position="1396"/>
    </location>
</feature>
<gene>
    <name evidence="2" type="ORF">g.13363</name>
</gene>
<feature type="compositionally biased region" description="Polar residues" evidence="1">
    <location>
        <begin position="105"/>
        <end position="116"/>
    </location>
</feature>
<feature type="compositionally biased region" description="Polar residues" evidence="1">
    <location>
        <begin position="10"/>
        <end position="29"/>
    </location>
</feature>